<comment type="caution">
    <text evidence="1">The sequence shown here is derived from an EMBL/GenBank/DDBJ whole genome shotgun (WGS) entry which is preliminary data.</text>
</comment>
<organism evidence="1 2">
    <name type="scientific">Araneus ventricosus</name>
    <name type="common">Orbweaver spider</name>
    <name type="synonym">Epeira ventricosa</name>
    <dbReference type="NCBI Taxonomy" id="182803"/>
    <lineage>
        <taxon>Eukaryota</taxon>
        <taxon>Metazoa</taxon>
        <taxon>Ecdysozoa</taxon>
        <taxon>Arthropoda</taxon>
        <taxon>Chelicerata</taxon>
        <taxon>Arachnida</taxon>
        <taxon>Araneae</taxon>
        <taxon>Araneomorphae</taxon>
        <taxon>Entelegynae</taxon>
        <taxon>Araneoidea</taxon>
        <taxon>Araneidae</taxon>
        <taxon>Araneus</taxon>
    </lineage>
</organism>
<proteinExistence type="predicted"/>
<evidence type="ECO:0000313" key="2">
    <source>
        <dbReference type="Proteomes" id="UP000499080"/>
    </source>
</evidence>
<name>A0A4Y2EUL5_ARAVE</name>
<protein>
    <submittedName>
        <fullName evidence="1">Uncharacterized protein</fullName>
    </submittedName>
</protein>
<dbReference type="EMBL" id="BGPR01000711">
    <property type="protein sequence ID" value="GBM32551.1"/>
    <property type="molecule type" value="Genomic_DNA"/>
</dbReference>
<dbReference type="AlphaFoldDB" id="A0A4Y2EUL5"/>
<reference evidence="1 2" key="1">
    <citation type="journal article" date="2019" name="Sci. Rep.">
        <title>Orb-weaving spider Araneus ventricosus genome elucidates the spidroin gene catalogue.</title>
        <authorList>
            <person name="Kono N."/>
            <person name="Nakamura H."/>
            <person name="Ohtoshi R."/>
            <person name="Moran D.A.P."/>
            <person name="Shinohara A."/>
            <person name="Yoshida Y."/>
            <person name="Fujiwara M."/>
            <person name="Mori M."/>
            <person name="Tomita M."/>
            <person name="Arakawa K."/>
        </authorList>
    </citation>
    <scope>NUCLEOTIDE SEQUENCE [LARGE SCALE GENOMIC DNA]</scope>
</reference>
<sequence>MIHRVSKHCVLRGIRPTKTGDTWQDTYTPQAHPVARVLARWQSCSGNVQDDCNAGEDFLCAGRCSSVTSVQPAFLRKYGKAPPGHL</sequence>
<dbReference type="Proteomes" id="UP000499080">
    <property type="component" value="Unassembled WGS sequence"/>
</dbReference>
<gene>
    <name evidence="1" type="ORF">AVEN_187106_1</name>
</gene>
<evidence type="ECO:0000313" key="1">
    <source>
        <dbReference type="EMBL" id="GBM32551.1"/>
    </source>
</evidence>
<accession>A0A4Y2EUL5</accession>
<keyword evidence="2" id="KW-1185">Reference proteome</keyword>